<name>A0A0M3JC24_ANISI</name>
<dbReference type="Pfam" id="PF01549">
    <property type="entry name" value="ShK"/>
    <property type="match status" value="1"/>
</dbReference>
<dbReference type="WBParaSite" id="ASIM_0000515401-mRNA-1">
    <property type="protein sequence ID" value="ASIM_0000515401-mRNA-1"/>
    <property type="gene ID" value="ASIM_0000515401"/>
</dbReference>
<proteinExistence type="predicted"/>
<evidence type="ECO:0000259" key="1">
    <source>
        <dbReference type="SMART" id="SM00254"/>
    </source>
</evidence>
<dbReference type="AlphaFoldDB" id="A0A0M3JC24"/>
<dbReference type="InterPro" id="IPR003582">
    <property type="entry name" value="ShKT_dom"/>
</dbReference>
<reference evidence="2 3" key="2">
    <citation type="submission" date="2018-11" db="EMBL/GenBank/DDBJ databases">
        <authorList>
            <consortium name="Pathogen Informatics"/>
        </authorList>
    </citation>
    <scope>NUCLEOTIDE SEQUENCE [LARGE SCALE GENOMIC DNA]</scope>
</reference>
<gene>
    <name evidence="2" type="ORF">ASIM_LOCUS4953</name>
</gene>
<organism evidence="4">
    <name type="scientific">Anisakis simplex</name>
    <name type="common">Herring worm</name>
    <dbReference type="NCBI Taxonomy" id="6269"/>
    <lineage>
        <taxon>Eukaryota</taxon>
        <taxon>Metazoa</taxon>
        <taxon>Ecdysozoa</taxon>
        <taxon>Nematoda</taxon>
        <taxon>Chromadorea</taxon>
        <taxon>Rhabditida</taxon>
        <taxon>Spirurina</taxon>
        <taxon>Ascaridomorpha</taxon>
        <taxon>Ascaridoidea</taxon>
        <taxon>Anisakidae</taxon>
        <taxon>Anisakis</taxon>
        <taxon>Anisakis simplex complex</taxon>
    </lineage>
</organism>
<feature type="domain" description="ShKT" evidence="1">
    <location>
        <begin position="97"/>
        <end position="131"/>
    </location>
</feature>
<accession>A0A0M3JC24</accession>
<dbReference type="Gene3D" id="1.10.10.1940">
    <property type="match status" value="1"/>
</dbReference>
<keyword evidence="3" id="KW-1185">Reference proteome</keyword>
<dbReference type="SMART" id="SM00254">
    <property type="entry name" value="ShKT"/>
    <property type="match status" value="1"/>
</dbReference>
<evidence type="ECO:0000313" key="4">
    <source>
        <dbReference type="WBParaSite" id="ASIM_0000515401-mRNA-1"/>
    </source>
</evidence>
<dbReference type="Proteomes" id="UP000267096">
    <property type="component" value="Unassembled WGS sequence"/>
</dbReference>
<reference evidence="4" key="1">
    <citation type="submission" date="2017-02" db="UniProtKB">
        <authorList>
            <consortium name="WormBaseParasite"/>
        </authorList>
    </citation>
    <scope>IDENTIFICATION</scope>
</reference>
<sequence length="143" mass="15693">MEDSATGTELFYWLATPNRQLPARTSSRIHRGARTPAGSCSRTLPLLCFLIVVLFDELTADEIKKLLLGQNMFTKIQVLTCLALSVVLIVVLANAEECKDANPDCVGRDYVCTEYKDYAAQYCKKTCNLCGGGNGGDSSDFIR</sequence>
<protein>
    <submittedName>
        <fullName evidence="4">ShKT domain-containing protein</fullName>
    </submittedName>
</protein>
<evidence type="ECO:0000313" key="2">
    <source>
        <dbReference type="EMBL" id="VDK24775.1"/>
    </source>
</evidence>
<dbReference type="EMBL" id="UYRR01009217">
    <property type="protein sequence ID" value="VDK24775.1"/>
    <property type="molecule type" value="Genomic_DNA"/>
</dbReference>
<evidence type="ECO:0000313" key="3">
    <source>
        <dbReference type="Proteomes" id="UP000267096"/>
    </source>
</evidence>